<comment type="similarity">
    <text evidence="2">Belongs to the COX20 family.</text>
</comment>
<keyword evidence="8 10" id="KW-0472">Membrane</keyword>
<accession>A0A9N9B2H4</accession>
<dbReference type="InterPro" id="IPR022533">
    <property type="entry name" value="Cox20"/>
</dbReference>
<keyword evidence="7" id="KW-0496">Mitochondrion</keyword>
<feature type="transmembrane region" description="Helical" evidence="10">
    <location>
        <begin position="75"/>
        <end position="95"/>
    </location>
</feature>
<dbReference type="OrthoDB" id="14603at2759"/>
<evidence type="ECO:0000256" key="4">
    <source>
        <dbReference type="ARBA" id="ARBA00022692"/>
    </source>
</evidence>
<evidence type="ECO:0000256" key="7">
    <source>
        <dbReference type="ARBA" id="ARBA00023128"/>
    </source>
</evidence>
<evidence type="ECO:0000256" key="10">
    <source>
        <dbReference type="SAM" id="Phobius"/>
    </source>
</evidence>
<name>A0A9N9B2H4_9GLOM</name>
<feature type="transmembrane region" description="Helical" evidence="10">
    <location>
        <begin position="50"/>
        <end position="69"/>
    </location>
</feature>
<sequence length="144" mass="16059">MPQNAESTTANTIPNEHHDPGLTQSPFWTVLKKLSIDDFKNTGQIPCARNSLLSGIGGGALFGIMRLLHSGNIAFATQTALGSCCLIGVGAWELCRWQRRKEKNKMKEIVIATNEARKQNLRRIALEHEQVDHKNPDRNISKRS</sequence>
<dbReference type="EMBL" id="CAJVPJ010000679">
    <property type="protein sequence ID" value="CAG8548413.1"/>
    <property type="molecule type" value="Genomic_DNA"/>
</dbReference>
<dbReference type="AlphaFoldDB" id="A0A9N9B2H4"/>
<dbReference type="GO" id="GO:0005743">
    <property type="term" value="C:mitochondrial inner membrane"/>
    <property type="evidence" value="ECO:0007669"/>
    <property type="project" value="UniProtKB-SubCell"/>
</dbReference>
<dbReference type="GO" id="GO:0033617">
    <property type="term" value="P:mitochondrial respiratory chain complex IV assembly"/>
    <property type="evidence" value="ECO:0007669"/>
    <property type="project" value="InterPro"/>
</dbReference>
<evidence type="ECO:0000256" key="6">
    <source>
        <dbReference type="ARBA" id="ARBA00022989"/>
    </source>
</evidence>
<keyword evidence="6 10" id="KW-1133">Transmembrane helix</keyword>
<evidence type="ECO:0000256" key="8">
    <source>
        <dbReference type="ARBA" id="ARBA00023136"/>
    </source>
</evidence>
<dbReference type="PANTHER" id="PTHR31586:SF1">
    <property type="entry name" value="CYTOCHROME C OXIDASE ASSEMBLY PROTEIN COX20, MITOCHONDRIAL"/>
    <property type="match status" value="1"/>
</dbReference>
<reference evidence="11" key="1">
    <citation type="submission" date="2021-06" db="EMBL/GenBank/DDBJ databases">
        <authorList>
            <person name="Kallberg Y."/>
            <person name="Tangrot J."/>
            <person name="Rosling A."/>
        </authorList>
    </citation>
    <scope>NUCLEOTIDE SEQUENCE</scope>
    <source>
        <strain evidence="11">IA702</strain>
    </source>
</reference>
<keyword evidence="5" id="KW-0999">Mitochondrion inner membrane</keyword>
<protein>
    <recommendedName>
        <fullName evidence="3">Cytochrome c oxidase assembly protein COX20, mitochondrial</fullName>
    </recommendedName>
</protein>
<evidence type="ECO:0000313" key="11">
    <source>
        <dbReference type="EMBL" id="CAG8548413.1"/>
    </source>
</evidence>
<feature type="compositionally biased region" description="Polar residues" evidence="9">
    <location>
        <begin position="1"/>
        <end position="14"/>
    </location>
</feature>
<comment type="caution">
    <text evidence="11">The sequence shown here is derived from an EMBL/GenBank/DDBJ whole genome shotgun (WGS) entry which is preliminary data.</text>
</comment>
<evidence type="ECO:0000313" key="12">
    <source>
        <dbReference type="Proteomes" id="UP000789572"/>
    </source>
</evidence>
<feature type="region of interest" description="Disordered" evidence="9">
    <location>
        <begin position="1"/>
        <end position="21"/>
    </location>
</feature>
<keyword evidence="12" id="KW-1185">Reference proteome</keyword>
<dbReference type="Proteomes" id="UP000789572">
    <property type="component" value="Unassembled WGS sequence"/>
</dbReference>
<dbReference type="PANTHER" id="PTHR31586">
    <property type="entry name" value="CYTOCHROME C OXIDASE PROTEIN 20"/>
    <property type="match status" value="1"/>
</dbReference>
<proteinExistence type="inferred from homology"/>
<evidence type="ECO:0000256" key="9">
    <source>
        <dbReference type="SAM" id="MobiDB-lite"/>
    </source>
</evidence>
<gene>
    <name evidence="11" type="ORF">POCULU_LOCUS4895</name>
</gene>
<dbReference type="PRINTS" id="PR02049">
    <property type="entry name" value="PROTEINF36A"/>
</dbReference>
<comment type="subcellular location">
    <subcellularLocation>
        <location evidence="1">Mitochondrion inner membrane</location>
    </subcellularLocation>
</comment>
<evidence type="ECO:0000256" key="3">
    <source>
        <dbReference type="ARBA" id="ARBA00017689"/>
    </source>
</evidence>
<keyword evidence="4 10" id="KW-0812">Transmembrane</keyword>
<dbReference type="Pfam" id="PF12597">
    <property type="entry name" value="Cox20"/>
    <property type="match status" value="1"/>
</dbReference>
<evidence type="ECO:0000256" key="2">
    <source>
        <dbReference type="ARBA" id="ARBA00009575"/>
    </source>
</evidence>
<evidence type="ECO:0000256" key="1">
    <source>
        <dbReference type="ARBA" id="ARBA00004273"/>
    </source>
</evidence>
<organism evidence="11 12">
    <name type="scientific">Paraglomus occultum</name>
    <dbReference type="NCBI Taxonomy" id="144539"/>
    <lineage>
        <taxon>Eukaryota</taxon>
        <taxon>Fungi</taxon>
        <taxon>Fungi incertae sedis</taxon>
        <taxon>Mucoromycota</taxon>
        <taxon>Glomeromycotina</taxon>
        <taxon>Glomeromycetes</taxon>
        <taxon>Paraglomerales</taxon>
        <taxon>Paraglomeraceae</taxon>
        <taxon>Paraglomus</taxon>
    </lineage>
</organism>
<evidence type="ECO:0000256" key="5">
    <source>
        <dbReference type="ARBA" id="ARBA00022792"/>
    </source>
</evidence>